<name>A0A834WJ19_9FABA</name>
<evidence type="ECO:0000256" key="1">
    <source>
        <dbReference type="SAM" id="MobiDB-lite"/>
    </source>
</evidence>
<gene>
    <name evidence="2" type="ORF">G2W53_026741</name>
</gene>
<accession>A0A834WJ19</accession>
<dbReference type="AlphaFoldDB" id="A0A834WJ19"/>
<proteinExistence type="predicted"/>
<reference evidence="2" key="1">
    <citation type="submission" date="2020-09" db="EMBL/GenBank/DDBJ databases">
        <title>Genome-Enabled Discovery of Anthraquinone Biosynthesis in Senna tora.</title>
        <authorList>
            <person name="Kang S.-H."/>
            <person name="Pandey R.P."/>
            <person name="Lee C.-M."/>
            <person name="Sim J.-S."/>
            <person name="Jeong J.-T."/>
            <person name="Choi B.-S."/>
            <person name="Jung M."/>
            <person name="Ginzburg D."/>
            <person name="Zhao K."/>
            <person name="Won S.Y."/>
            <person name="Oh T.-J."/>
            <person name="Yu Y."/>
            <person name="Kim N.-H."/>
            <person name="Lee O.R."/>
            <person name="Lee T.-H."/>
            <person name="Bashyal P."/>
            <person name="Kim T.-S."/>
            <person name="Lee W.-H."/>
            <person name="Kawkins C."/>
            <person name="Kim C.-K."/>
            <person name="Kim J.S."/>
            <person name="Ahn B.O."/>
            <person name="Rhee S.Y."/>
            <person name="Sohng J.K."/>
        </authorList>
    </citation>
    <scope>NUCLEOTIDE SEQUENCE</scope>
    <source>
        <tissue evidence="2">Leaf</tissue>
    </source>
</reference>
<feature type="region of interest" description="Disordered" evidence="1">
    <location>
        <begin position="159"/>
        <end position="186"/>
    </location>
</feature>
<feature type="compositionally biased region" description="Basic and acidic residues" evidence="1">
    <location>
        <begin position="60"/>
        <end position="79"/>
    </location>
</feature>
<evidence type="ECO:0000313" key="2">
    <source>
        <dbReference type="EMBL" id="KAF7821286.1"/>
    </source>
</evidence>
<protein>
    <submittedName>
        <fullName evidence="2">Uncharacterized protein</fullName>
    </submittedName>
</protein>
<comment type="caution">
    <text evidence="2">The sequence shown here is derived from an EMBL/GenBank/DDBJ whole genome shotgun (WGS) entry which is preliminary data.</text>
</comment>
<dbReference type="OrthoDB" id="1743559at2759"/>
<sequence length="334" mass="38385">MWKLQGVVTVKSQLRNFYALEFENDQNWTFMIKNGLWVVQNSLLEIDKWQTELKANNLRPETETPSEGKSKETHLQPRKKIDERERARLWVRRSEDQSWKLESKERGRTVSIKKPSSNLSPPFKPLEEAGFEFSLGRQRYEISDEYPPPVLNVISGDWSSNSSDGEQSNIPHHHIINHQPQSPEKRFSSEVTQQLNPLLSDQQHVEQQIINSPPHERNHENIVGALNEMDMVNPIVGAQSVISEEEINTPLDLSLHDLICHEDLDGFNGDDMPEDEELQDFNCSDDSEDTFPLYEDDMDFDDPVGDSCDKLVESVQPVYQSHCGVGPLPKWALV</sequence>
<dbReference type="EMBL" id="JAAIUW010000008">
    <property type="protein sequence ID" value="KAF7821286.1"/>
    <property type="molecule type" value="Genomic_DNA"/>
</dbReference>
<feature type="region of interest" description="Disordered" evidence="1">
    <location>
        <begin position="102"/>
        <end position="123"/>
    </location>
</feature>
<organism evidence="2 3">
    <name type="scientific">Senna tora</name>
    <dbReference type="NCBI Taxonomy" id="362788"/>
    <lineage>
        <taxon>Eukaryota</taxon>
        <taxon>Viridiplantae</taxon>
        <taxon>Streptophyta</taxon>
        <taxon>Embryophyta</taxon>
        <taxon>Tracheophyta</taxon>
        <taxon>Spermatophyta</taxon>
        <taxon>Magnoliopsida</taxon>
        <taxon>eudicotyledons</taxon>
        <taxon>Gunneridae</taxon>
        <taxon>Pentapetalae</taxon>
        <taxon>rosids</taxon>
        <taxon>fabids</taxon>
        <taxon>Fabales</taxon>
        <taxon>Fabaceae</taxon>
        <taxon>Caesalpinioideae</taxon>
        <taxon>Cassia clade</taxon>
        <taxon>Senna</taxon>
    </lineage>
</organism>
<feature type="region of interest" description="Disordered" evidence="1">
    <location>
        <begin position="56"/>
        <end position="79"/>
    </location>
</feature>
<keyword evidence="3" id="KW-1185">Reference proteome</keyword>
<dbReference type="Proteomes" id="UP000634136">
    <property type="component" value="Unassembled WGS sequence"/>
</dbReference>
<evidence type="ECO:0000313" key="3">
    <source>
        <dbReference type="Proteomes" id="UP000634136"/>
    </source>
</evidence>